<dbReference type="SUPFAM" id="SSF55961">
    <property type="entry name" value="Bet v1-like"/>
    <property type="match status" value="1"/>
</dbReference>
<keyword evidence="3" id="KW-0371">Homeobox</keyword>
<evidence type="ECO:0000256" key="2">
    <source>
        <dbReference type="ARBA" id="ARBA00023125"/>
    </source>
</evidence>
<dbReference type="InterPro" id="IPR002913">
    <property type="entry name" value="START_lipid-bd_dom"/>
</dbReference>
<gene>
    <name evidence="9" type="ORF">COLO4_10576</name>
</gene>
<evidence type="ECO:0000256" key="3">
    <source>
        <dbReference type="ARBA" id="ARBA00023155"/>
    </source>
</evidence>
<accession>A0A1R3K817</accession>
<dbReference type="GO" id="GO:0008289">
    <property type="term" value="F:lipid binding"/>
    <property type="evidence" value="ECO:0007669"/>
    <property type="project" value="InterPro"/>
</dbReference>
<dbReference type="OrthoDB" id="943937at2759"/>
<sequence>MAETLKKNEITEEHQVSESSKPASAGSQALKVKGEGQASGSSTSVQERNFGKSKTPNLTETVYRQLYTRGYQEVMKVAMDEYTWLSELPVLHSLREEATGFGSGIAMSTATATIPMPASDMVSMMMNVTEWEKSFSHIVYGSAVFGTGNALQFLQNEDAAIQNLVGVFTKVQLPTTFEPMWDFDFLRYLKEITPGLYAIVDVSINFFDFTRESNARLSGLIIRENGHDKCEIIWVDTAIVSRPEERVTIYSSIINFGLPISAGHWTSTLLWKQKRQSSAFSKLKISVHESAGPNLLEIAHEMKLFYKECVAQVPDNNMFEVYTTDEDEVRLMGIKSCTPKGNLDLVTCMCITSIEIKDKAPLSVFNFLVKKNLQLLFSSLAGPGMPGQVLEFATDDGSNTITLHRKKIGREYIYYLQEASRGEYCSFVISRPLTEDEVNTFIINGAESVRDLSKEKLRSAAVSGFAIMPNGLGPECGSLVTWVMQLNCDPITDFINSVNAVVNGIYETAEGVKVERSLFACIPFLRSEGNDG</sequence>
<evidence type="ECO:0000256" key="1">
    <source>
        <dbReference type="ARBA" id="ARBA00023015"/>
    </source>
</evidence>
<proteinExistence type="predicted"/>
<reference evidence="10" key="1">
    <citation type="submission" date="2013-09" db="EMBL/GenBank/DDBJ databases">
        <title>Corchorus olitorius genome sequencing.</title>
        <authorList>
            <person name="Alam M."/>
            <person name="Haque M.S."/>
            <person name="Islam M.S."/>
            <person name="Emdad E.M."/>
            <person name="Islam M.M."/>
            <person name="Ahmed B."/>
            <person name="Halim A."/>
            <person name="Hossen Q.M.M."/>
            <person name="Hossain M.Z."/>
            <person name="Ahmed R."/>
            <person name="Khan M.M."/>
            <person name="Islam R."/>
            <person name="Rashid M.M."/>
            <person name="Khan S.A."/>
            <person name="Rahman M.S."/>
            <person name="Alam M."/>
            <person name="Yahiya A.S."/>
            <person name="Khan M.S."/>
            <person name="Azam M.S."/>
            <person name="Haque T."/>
            <person name="Lashkar M.Z.H."/>
            <person name="Akhand A.I."/>
            <person name="Morshed G."/>
            <person name="Roy S."/>
            <person name="Uddin K.S."/>
            <person name="Rabeya T."/>
            <person name="Hossain A.S."/>
            <person name="Chowdhury A."/>
            <person name="Snigdha A.R."/>
            <person name="Mortoza M.S."/>
            <person name="Matin S.A."/>
            <person name="Hoque S.M.E."/>
            <person name="Islam M.K."/>
            <person name="Roy D.K."/>
            <person name="Haider R."/>
            <person name="Moosa M.M."/>
            <person name="Elias S.M."/>
            <person name="Hasan A.M."/>
            <person name="Jahan S."/>
            <person name="Shafiuddin M."/>
            <person name="Mahmood N."/>
            <person name="Shommy N.S."/>
        </authorList>
    </citation>
    <scope>NUCLEOTIDE SEQUENCE [LARGE SCALE GENOMIC DNA]</scope>
    <source>
        <strain evidence="10">cv. O-4</strain>
    </source>
</reference>
<evidence type="ECO:0000313" key="10">
    <source>
        <dbReference type="Proteomes" id="UP000187203"/>
    </source>
</evidence>
<dbReference type="Proteomes" id="UP000187203">
    <property type="component" value="Unassembled WGS sequence"/>
</dbReference>
<keyword evidence="10" id="KW-1185">Reference proteome</keyword>
<dbReference type="InterPro" id="IPR057993">
    <property type="entry name" value="HD-Zip_IV_C"/>
</dbReference>
<feature type="domain" description="START" evidence="7">
    <location>
        <begin position="74"/>
        <end position="237"/>
    </location>
</feature>
<organism evidence="9 10">
    <name type="scientific">Corchorus olitorius</name>
    <dbReference type="NCBI Taxonomy" id="93759"/>
    <lineage>
        <taxon>Eukaryota</taxon>
        <taxon>Viridiplantae</taxon>
        <taxon>Streptophyta</taxon>
        <taxon>Embryophyta</taxon>
        <taxon>Tracheophyta</taxon>
        <taxon>Spermatophyta</taxon>
        <taxon>Magnoliopsida</taxon>
        <taxon>eudicotyledons</taxon>
        <taxon>Gunneridae</taxon>
        <taxon>Pentapetalae</taxon>
        <taxon>rosids</taxon>
        <taxon>malvids</taxon>
        <taxon>Malvales</taxon>
        <taxon>Malvaceae</taxon>
        <taxon>Grewioideae</taxon>
        <taxon>Apeibeae</taxon>
        <taxon>Corchorus</taxon>
    </lineage>
</organism>
<feature type="compositionally biased region" description="Polar residues" evidence="6">
    <location>
        <begin position="38"/>
        <end position="54"/>
    </location>
</feature>
<dbReference type="EMBL" id="AWUE01014538">
    <property type="protein sequence ID" value="OMP03206.1"/>
    <property type="molecule type" value="Genomic_DNA"/>
</dbReference>
<evidence type="ECO:0000259" key="8">
    <source>
        <dbReference type="Pfam" id="PF25797"/>
    </source>
</evidence>
<dbReference type="STRING" id="93759.A0A1R3K817"/>
<feature type="region of interest" description="Disordered" evidence="6">
    <location>
        <begin position="1"/>
        <end position="54"/>
    </location>
</feature>
<feature type="compositionally biased region" description="Polar residues" evidence="6">
    <location>
        <begin position="17"/>
        <end position="27"/>
    </location>
</feature>
<dbReference type="PANTHER" id="PTHR45654:SF90">
    <property type="entry name" value="HOMEOBOX-LEUCINE ZIPPER PROTEIN ROC7-LIKE"/>
    <property type="match status" value="1"/>
</dbReference>
<feature type="domain" description="HD-Zip IV C-terminal" evidence="8">
    <location>
        <begin position="294"/>
        <end position="513"/>
    </location>
</feature>
<keyword evidence="1" id="KW-0805">Transcription regulation</keyword>
<evidence type="ECO:0000313" key="9">
    <source>
        <dbReference type="EMBL" id="OMP03206.1"/>
    </source>
</evidence>
<name>A0A1R3K817_9ROSI</name>
<dbReference type="GO" id="GO:0003677">
    <property type="term" value="F:DNA binding"/>
    <property type="evidence" value="ECO:0007669"/>
    <property type="project" value="UniProtKB-KW"/>
</dbReference>
<dbReference type="Pfam" id="PF01852">
    <property type="entry name" value="START"/>
    <property type="match status" value="1"/>
</dbReference>
<evidence type="ECO:0000259" key="7">
    <source>
        <dbReference type="Pfam" id="PF01852"/>
    </source>
</evidence>
<protein>
    <submittedName>
        <fullName evidence="9">Uncharacterized protein</fullName>
    </submittedName>
</protein>
<comment type="caution">
    <text evidence="9">The sequence shown here is derived from an EMBL/GenBank/DDBJ whole genome shotgun (WGS) entry which is preliminary data.</text>
</comment>
<evidence type="ECO:0000256" key="6">
    <source>
        <dbReference type="SAM" id="MobiDB-lite"/>
    </source>
</evidence>
<dbReference type="Pfam" id="PF25797">
    <property type="entry name" value="PDF2_C"/>
    <property type="match status" value="1"/>
</dbReference>
<dbReference type="PANTHER" id="PTHR45654">
    <property type="entry name" value="HOMEOBOX-LEUCINE ZIPPER PROTEIN MERISTEM L1"/>
    <property type="match status" value="1"/>
</dbReference>
<keyword evidence="4" id="KW-0804">Transcription</keyword>
<evidence type="ECO:0000256" key="5">
    <source>
        <dbReference type="ARBA" id="ARBA00023242"/>
    </source>
</evidence>
<keyword evidence="5" id="KW-0539">Nucleus</keyword>
<keyword evidence="2" id="KW-0238">DNA-binding</keyword>
<dbReference type="AlphaFoldDB" id="A0A1R3K817"/>
<feature type="compositionally biased region" description="Basic and acidic residues" evidence="6">
    <location>
        <begin position="1"/>
        <end position="16"/>
    </location>
</feature>
<evidence type="ECO:0000256" key="4">
    <source>
        <dbReference type="ARBA" id="ARBA00023163"/>
    </source>
</evidence>
<dbReference type="InterPro" id="IPR042160">
    <property type="entry name" value="HD-Zip_IV"/>
</dbReference>